<dbReference type="SMART" id="SM00387">
    <property type="entry name" value="HATPase_c"/>
    <property type="match status" value="1"/>
</dbReference>
<name>A0ABS8BM64_9NEIS</name>
<dbReference type="Pfam" id="PF02518">
    <property type="entry name" value="HATPase_c"/>
    <property type="match status" value="1"/>
</dbReference>
<proteinExistence type="predicted"/>
<gene>
    <name evidence="2" type="ORF">LG219_10495</name>
</gene>
<protein>
    <submittedName>
        <fullName evidence="2">Anti-sigma regulatory factor</fullName>
    </submittedName>
</protein>
<dbReference type="Proteomes" id="UP001198034">
    <property type="component" value="Unassembled WGS sequence"/>
</dbReference>
<comment type="caution">
    <text evidence="2">The sequence shown here is derived from an EMBL/GenBank/DDBJ whole genome shotgun (WGS) entry which is preliminary data.</text>
</comment>
<dbReference type="InterPro" id="IPR003594">
    <property type="entry name" value="HATPase_dom"/>
</dbReference>
<keyword evidence="3" id="KW-1185">Reference proteome</keyword>
<dbReference type="CDD" id="cd16934">
    <property type="entry name" value="HATPase_RsbT-like"/>
    <property type="match status" value="1"/>
</dbReference>
<reference evidence="2 3" key="1">
    <citation type="submission" date="2021-10" db="EMBL/GenBank/DDBJ databases">
        <authorList>
            <person name="Chen M."/>
        </authorList>
    </citation>
    <scope>NUCLEOTIDE SEQUENCE [LARGE SCALE GENOMIC DNA]</scope>
    <source>
        <strain evidence="2 3">H3-26</strain>
    </source>
</reference>
<dbReference type="RefSeq" id="WP_226764442.1">
    <property type="nucleotide sequence ID" value="NZ_JAJAWG010000006.1"/>
</dbReference>
<evidence type="ECO:0000259" key="1">
    <source>
        <dbReference type="SMART" id="SM00387"/>
    </source>
</evidence>
<dbReference type="EMBL" id="JAJAWG010000006">
    <property type="protein sequence ID" value="MCB5196694.1"/>
    <property type="molecule type" value="Genomic_DNA"/>
</dbReference>
<feature type="domain" description="Histidine kinase/HSP90-like ATPase" evidence="1">
    <location>
        <begin position="39"/>
        <end position="136"/>
    </location>
</feature>
<dbReference type="Gene3D" id="3.30.565.10">
    <property type="entry name" value="Histidine kinase-like ATPase, C-terminal domain"/>
    <property type="match status" value="1"/>
</dbReference>
<organism evidence="2 3">
    <name type="scientific">Deefgea salmonis</name>
    <dbReference type="NCBI Taxonomy" id="2875502"/>
    <lineage>
        <taxon>Bacteria</taxon>
        <taxon>Pseudomonadati</taxon>
        <taxon>Pseudomonadota</taxon>
        <taxon>Betaproteobacteria</taxon>
        <taxon>Neisseriales</taxon>
        <taxon>Chitinibacteraceae</taxon>
        <taxon>Deefgea</taxon>
    </lineage>
</organism>
<dbReference type="InterPro" id="IPR036890">
    <property type="entry name" value="HATPase_C_sf"/>
</dbReference>
<sequence length="137" mass="15490">MDANLGSPSERFDINNEDDVRGAVMLSYSEMMSRFNDAGLATQIATCISELAMNIVKYAQYGELYIHYQSNYSIEIIAEDRGPGIANIEQAMQDHFSSKGTLGLGLPSVKRMVDEFEIQSKMNHGTRIRVKKWINQY</sequence>
<evidence type="ECO:0000313" key="2">
    <source>
        <dbReference type="EMBL" id="MCB5196694.1"/>
    </source>
</evidence>
<evidence type="ECO:0000313" key="3">
    <source>
        <dbReference type="Proteomes" id="UP001198034"/>
    </source>
</evidence>
<accession>A0ABS8BM64</accession>
<dbReference type="SUPFAM" id="SSF55874">
    <property type="entry name" value="ATPase domain of HSP90 chaperone/DNA topoisomerase II/histidine kinase"/>
    <property type="match status" value="1"/>
</dbReference>